<reference evidence="2 3" key="2">
    <citation type="submission" date="2019-04" db="EMBL/GenBank/DDBJ databases">
        <title>The genome sequence of big-headed turtle.</title>
        <authorList>
            <person name="Gong S."/>
        </authorList>
    </citation>
    <scope>NUCLEOTIDE SEQUENCE [LARGE SCALE GENOMIC DNA]</scope>
    <source>
        <strain evidence="2">DO16091913</strain>
        <tissue evidence="2">Muscle</tissue>
    </source>
</reference>
<keyword evidence="2" id="KW-0418">Kinase</keyword>
<protein>
    <submittedName>
        <fullName evidence="2">5'-AMP-activated protein kinase catalytic subunit alpha-2</fullName>
    </submittedName>
</protein>
<evidence type="ECO:0000313" key="2">
    <source>
        <dbReference type="EMBL" id="TFK10721.1"/>
    </source>
</evidence>
<accession>A0A4D9EHI6</accession>
<reference evidence="2 3" key="1">
    <citation type="submission" date="2019-04" db="EMBL/GenBank/DDBJ databases">
        <title>Draft genome of the big-headed turtle Platysternon megacephalum.</title>
        <authorList>
            <person name="Gong S."/>
        </authorList>
    </citation>
    <scope>NUCLEOTIDE SEQUENCE [LARGE SCALE GENOMIC DNA]</scope>
    <source>
        <strain evidence="2">DO16091913</strain>
        <tissue evidence="2">Muscle</tissue>
    </source>
</reference>
<dbReference type="AlphaFoldDB" id="A0A4D9EHI6"/>
<feature type="compositionally biased region" description="Basic and acidic residues" evidence="1">
    <location>
        <begin position="27"/>
        <end position="39"/>
    </location>
</feature>
<organism evidence="2 3">
    <name type="scientific">Platysternon megacephalum</name>
    <name type="common">big-headed turtle</name>
    <dbReference type="NCBI Taxonomy" id="55544"/>
    <lineage>
        <taxon>Eukaryota</taxon>
        <taxon>Metazoa</taxon>
        <taxon>Chordata</taxon>
        <taxon>Craniata</taxon>
        <taxon>Vertebrata</taxon>
        <taxon>Euteleostomi</taxon>
        <taxon>Archelosauria</taxon>
        <taxon>Testudinata</taxon>
        <taxon>Testudines</taxon>
        <taxon>Cryptodira</taxon>
        <taxon>Durocryptodira</taxon>
        <taxon>Testudinoidea</taxon>
        <taxon>Platysternidae</taxon>
        <taxon>Platysternon</taxon>
    </lineage>
</organism>
<name>A0A4D9EHI6_9SAUR</name>
<comment type="caution">
    <text evidence="2">The sequence shown here is derived from an EMBL/GenBank/DDBJ whole genome shotgun (WGS) entry which is preliminary data.</text>
</comment>
<evidence type="ECO:0000313" key="3">
    <source>
        <dbReference type="Proteomes" id="UP000297703"/>
    </source>
</evidence>
<feature type="region of interest" description="Disordered" evidence="1">
    <location>
        <begin position="18"/>
        <end position="39"/>
    </location>
</feature>
<dbReference type="Proteomes" id="UP000297703">
    <property type="component" value="Unassembled WGS sequence"/>
</dbReference>
<keyword evidence="2" id="KW-0808">Transferase</keyword>
<proteinExistence type="predicted"/>
<keyword evidence="3" id="KW-1185">Reference proteome</keyword>
<sequence>MLLHVKVDRLFQKRSLKEPVSQGSRVRHSESPTTFDKEGLCSPDGHMAVSLSLSFRTGPPTSSLSFPHSNLRAREALSYTGHQEGVSLSAGEEAGRSLREMEEEGLLLAALFLRLRLLC</sequence>
<gene>
    <name evidence="2" type="ORF">DR999_PMT06128</name>
</gene>
<evidence type="ECO:0000256" key="1">
    <source>
        <dbReference type="SAM" id="MobiDB-lite"/>
    </source>
</evidence>
<dbReference type="GO" id="GO:0016301">
    <property type="term" value="F:kinase activity"/>
    <property type="evidence" value="ECO:0007669"/>
    <property type="project" value="UniProtKB-KW"/>
</dbReference>
<dbReference type="EMBL" id="QXTE01000039">
    <property type="protein sequence ID" value="TFK10721.1"/>
    <property type="molecule type" value="Genomic_DNA"/>
</dbReference>